<evidence type="ECO:0000256" key="1">
    <source>
        <dbReference type="SAM" id="MobiDB-lite"/>
    </source>
</evidence>
<feature type="compositionally biased region" description="Polar residues" evidence="1">
    <location>
        <begin position="71"/>
        <end position="85"/>
    </location>
</feature>
<dbReference type="EMBL" id="ML210344">
    <property type="protein sequence ID" value="TFK19362.1"/>
    <property type="molecule type" value="Genomic_DNA"/>
</dbReference>
<feature type="region of interest" description="Disordered" evidence="1">
    <location>
        <begin position="54"/>
        <end position="85"/>
    </location>
</feature>
<organism evidence="2 3">
    <name type="scientific">Coprinopsis marcescibilis</name>
    <name type="common">Agaric fungus</name>
    <name type="synonym">Psathyrella marcescibilis</name>
    <dbReference type="NCBI Taxonomy" id="230819"/>
    <lineage>
        <taxon>Eukaryota</taxon>
        <taxon>Fungi</taxon>
        <taxon>Dikarya</taxon>
        <taxon>Basidiomycota</taxon>
        <taxon>Agaricomycotina</taxon>
        <taxon>Agaricomycetes</taxon>
        <taxon>Agaricomycetidae</taxon>
        <taxon>Agaricales</taxon>
        <taxon>Agaricineae</taxon>
        <taxon>Psathyrellaceae</taxon>
        <taxon>Coprinopsis</taxon>
    </lineage>
</organism>
<dbReference type="Gene3D" id="3.40.50.300">
    <property type="entry name" value="P-loop containing nucleotide triphosphate hydrolases"/>
    <property type="match status" value="1"/>
</dbReference>
<reference evidence="2 3" key="1">
    <citation type="journal article" date="2019" name="Nat. Ecol. Evol.">
        <title>Megaphylogeny resolves global patterns of mushroom evolution.</title>
        <authorList>
            <person name="Varga T."/>
            <person name="Krizsan K."/>
            <person name="Foldi C."/>
            <person name="Dima B."/>
            <person name="Sanchez-Garcia M."/>
            <person name="Sanchez-Ramirez S."/>
            <person name="Szollosi G.J."/>
            <person name="Szarkandi J.G."/>
            <person name="Papp V."/>
            <person name="Albert L."/>
            <person name="Andreopoulos W."/>
            <person name="Angelini C."/>
            <person name="Antonin V."/>
            <person name="Barry K.W."/>
            <person name="Bougher N.L."/>
            <person name="Buchanan P."/>
            <person name="Buyck B."/>
            <person name="Bense V."/>
            <person name="Catcheside P."/>
            <person name="Chovatia M."/>
            <person name="Cooper J."/>
            <person name="Damon W."/>
            <person name="Desjardin D."/>
            <person name="Finy P."/>
            <person name="Geml J."/>
            <person name="Haridas S."/>
            <person name="Hughes K."/>
            <person name="Justo A."/>
            <person name="Karasinski D."/>
            <person name="Kautmanova I."/>
            <person name="Kiss B."/>
            <person name="Kocsube S."/>
            <person name="Kotiranta H."/>
            <person name="LaButti K.M."/>
            <person name="Lechner B.E."/>
            <person name="Liimatainen K."/>
            <person name="Lipzen A."/>
            <person name="Lukacs Z."/>
            <person name="Mihaltcheva S."/>
            <person name="Morgado L.N."/>
            <person name="Niskanen T."/>
            <person name="Noordeloos M.E."/>
            <person name="Ohm R.A."/>
            <person name="Ortiz-Santana B."/>
            <person name="Ovrebo C."/>
            <person name="Racz N."/>
            <person name="Riley R."/>
            <person name="Savchenko A."/>
            <person name="Shiryaev A."/>
            <person name="Soop K."/>
            <person name="Spirin V."/>
            <person name="Szebenyi C."/>
            <person name="Tomsovsky M."/>
            <person name="Tulloss R.E."/>
            <person name="Uehling J."/>
            <person name="Grigoriev I.V."/>
            <person name="Vagvolgyi C."/>
            <person name="Papp T."/>
            <person name="Martin F.M."/>
            <person name="Miettinen O."/>
            <person name="Hibbett D.S."/>
            <person name="Nagy L.G."/>
        </authorList>
    </citation>
    <scope>NUCLEOTIDE SEQUENCE [LARGE SCALE GENOMIC DNA]</scope>
    <source>
        <strain evidence="2 3">CBS 121175</strain>
    </source>
</reference>
<evidence type="ECO:0000313" key="3">
    <source>
        <dbReference type="Proteomes" id="UP000307440"/>
    </source>
</evidence>
<dbReference type="Proteomes" id="UP000307440">
    <property type="component" value="Unassembled WGS sequence"/>
</dbReference>
<protein>
    <submittedName>
        <fullName evidence="2">Uncharacterized protein</fullName>
    </submittedName>
</protein>
<dbReference type="AlphaFoldDB" id="A0A5C3KH45"/>
<keyword evidence="3" id="KW-1185">Reference proteome</keyword>
<proteinExistence type="predicted"/>
<gene>
    <name evidence="2" type="ORF">FA15DRAFT_177096</name>
</gene>
<accession>A0A5C3KH45</accession>
<evidence type="ECO:0000313" key="2">
    <source>
        <dbReference type="EMBL" id="TFK19362.1"/>
    </source>
</evidence>
<dbReference type="InterPro" id="IPR027417">
    <property type="entry name" value="P-loop_NTPase"/>
</dbReference>
<sequence>MDFTSPNTYMNMRMTTGWSTKGSSIFHGHLSHYREMGENSKDGFEIVVMGSAGSGKSTVSGPHSRLAQPGFVSTDTYHPSSKTVY</sequence>
<name>A0A5C3KH45_COPMA</name>